<dbReference type="Pfam" id="PF00535">
    <property type="entry name" value="Glycos_transf_2"/>
    <property type="match status" value="1"/>
</dbReference>
<dbReference type="OrthoDB" id="9788101at2"/>
<dbReference type="EMBL" id="VLPK01000001">
    <property type="protein sequence ID" value="TSJ44247.1"/>
    <property type="molecule type" value="Genomic_DNA"/>
</dbReference>
<sequence length="239" mass="27519">MKANTPKISVIIVTYNAAETLQACLDSIYQQKYPAIEIVVIDGLSTDETVKILEANTDRIAYWKSEKDAGIYDAMNKGVKHITGDWVYFLGADDILFADFTQLAYELKNNDTIYYGRVMTLGGPTIPVNEYGFAKYGLCHQAMIYPKAVFDKYLFNTRYKISADYALNMELYNSGEFHFEFKDHLVANFNQTGVSSTSVDKVFEKERGGLVRKYFGNKIWLRFLFWRFKKNLKGQKQVE</sequence>
<dbReference type="RefSeq" id="WP_144247810.1">
    <property type="nucleotide sequence ID" value="NZ_VLPK01000001.1"/>
</dbReference>
<evidence type="ECO:0000259" key="1">
    <source>
        <dbReference type="Pfam" id="PF00535"/>
    </source>
</evidence>
<organism evidence="2 3">
    <name type="scientific">Mucilaginibacter corticis</name>
    <dbReference type="NCBI Taxonomy" id="2597670"/>
    <lineage>
        <taxon>Bacteria</taxon>
        <taxon>Pseudomonadati</taxon>
        <taxon>Bacteroidota</taxon>
        <taxon>Sphingobacteriia</taxon>
        <taxon>Sphingobacteriales</taxon>
        <taxon>Sphingobacteriaceae</taxon>
        <taxon>Mucilaginibacter</taxon>
    </lineage>
</organism>
<proteinExistence type="predicted"/>
<evidence type="ECO:0000313" key="2">
    <source>
        <dbReference type="EMBL" id="TSJ44247.1"/>
    </source>
</evidence>
<dbReference type="InterPro" id="IPR001173">
    <property type="entry name" value="Glyco_trans_2-like"/>
</dbReference>
<dbReference type="Proteomes" id="UP000318733">
    <property type="component" value="Unassembled WGS sequence"/>
</dbReference>
<evidence type="ECO:0000313" key="3">
    <source>
        <dbReference type="Proteomes" id="UP000318733"/>
    </source>
</evidence>
<dbReference type="GO" id="GO:0016758">
    <property type="term" value="F:hexosyltransferase activity"/>
    <property type="evidence" value="ECO:0007669"/>
    <property type="project" value="UniProtKB-ARBA"/>
</dbReference>
<dbReference type="CDD" id="cd06433">
    <property type="entry name" value="GT_2_WfgS_like"/>
    <property type="match status" value="1"/>
</dbReference>
<dbReference type="InterPro" id="IPR029044">
    <property type="entry name" value="Nucleotide-diphossugar_trans"/>
</dbReference>
<accession>A0A556MWF2</accession>
<reference evidence="2 3" key="1">
    <citation type="submission" date="2019-07" db="EMBL/GenBank/DDBJ databases">
        <authorList>
            <person name="Huq M.A."/>
        </authorList>
    </citation>
    <scope>NUCLEOTIDE SEQUENCE [LARGE SCALE GENOMIC DNA]</scope>
    <source>
        <strain evidence="2 3">MAH-19</strain>
    </source>
</reference>
<dbReference type="AlphaFoldDB" id="A0A556MWF2"/>
<dbReference type="SUPFAM" id="SSF53448">
    <property type="entry name" value="Nucleotide-diphospho-sugar transferases"/>
    <property type="match status" value="1"/>
</dbReference>
<protein>
    <submittedName>
        <fullName evidence="2">Glycosyltransferase</fullName>
    </submittedName>
</protein>
<dbReference type="PANTHER" id="PTHR22916">
    <property type="entry name" value="GLYCOSYLTRANSFERASE"/>
    <property type="match status" value="1"/>
</dbReference>
<keyword evidence="2" id="KW-0808">Transferase</keyword>
<name>A0A556MWF2_9SPHI</name>
<keyword evidence="3" id="KW-1185">Reference proteome</keyword>
<dbReference type="PANTHER" id="PTHR22916:SF67">
    <property type="entry name" value="COLANIC ACID BIOSYNTHESIS GLYCOSYL TRANSFERASE WCAE-RELATED"/>
    <property type="match status" value="1"/>
</dbReference>
<dbReference type="Gene3D" id="3.90.550.10">
    <property type="entry name" value="Spore Coat Polysaccharide Biosynthesis Protein SpsA, Chain A"/>
    <property type="match status" value="1"/>
</dbReference>
<comment type="caution">
    <text evidence="2">The sequence shown here is derived from an EMBL/GenBank/DDBJ whole genome shotgun (WGS) entry which is preliminary data.</text>
</comment>
<gene>
    <name evidence="2" type="ORF">FO440_08750</name>
</gene>
<feature type="domain" description="Glycosyltransferase 2-like" evidence="1">
    <location>
        <begin position="9"/>
        <end position="119"/>
    </location>
</feature>